<dbReference type="InterPro" id="IPR012337">
    <property type="entry name" value="RNaseH-like_sf"/>
</dbReference>
<reference evidence="2" key="1">
    <citation type="submission" date="2022-03" db="EMBL/GenBank/DDBJ databases">
        <title>Genome Identification and Characterization of new species Bdellovibrio reynosense LBG001 sp. nov. from a Mexico soil sample.</title>
        <authorList>
            <person name="Camilli A."/>
            <person name="Ajao Y."/>
            <person name="Guo X."/>
        </authorList>
    </citation>
    <scope>NUCLEOTIDE SEQUENCE</scope>
    <source>
        <strain evidence="2">LBG001</strain>
    </source>
</reference>
<feature type="domain" description="GIY-YIG" evidence="1">
    <location>
        <begin position="214"/>
        <end position="293"/>
    </location>
</feature>
<dbReference type="SMART" id="SM00479">
    <property type="entry name" value="EXOIII"/>
    <property type="match status" value="1"/>
</dbReference>
<dbReference type="SUPFAM" id="SSF53098">
    <property type="entry name" value="Ribonuclease H-like"/>
    <property type="match status" value="1"/>
</dbReference>
<dbReference type="RefSeq" id="WP_243535030.1">
    <property type="nucleotide sequence ID" value="NZ_CP093442.1"/>
</dbReference>
<protein>
    <submittedName>
        <fullName evidence="2">GIY-YIG nuclease family protein</fullName>
    </submittedName>
</protein>
<organism evidence="2 3">
    <name type="scientific">Bdellovibrio reynosensis</name>
    <dbReference type="NCBI Taxonomy" id="2835041"/>
    <lineage>
        <taxon>Bacteria</taxon>
        <taxon>Pseudomonadati</taxon>
        <taxon>Bdellovibrionota</taxon>
        <taxon>Bdellovibrionia</taxon>
        <taxon>Bdellovibrionales</taxon>
        <taxon>Pseudobdellovibrionaceae</taxon>
        <taxon>Bdellovibrio</taxon>
    </lineage>
</organism>
<evidence type="ECO:0000259" key="1">
    <source>
        <dbReference type="PROSITE" id="PS50164"/>
    </source>
</evidence>
<dbReference type="Gene3D" id="3.40.1440.10">
    <property type="entry name" value="GIY-YIG endonuclease"/>
    <property type="match status" value="1"/>
</dbReference>
<dbReference type="CDD" id="cd10434">
    <property type="entry name" value="GIY-YIG_UvrC_Cho"/>
    <property type="match status" value="1"/>
</dbReference>
<name>A0ABY4C4M3_9BACT</name>
<dbReference type="Pfam" id="PF00929">
    <property type="entry name" value="RNase_T"/>
    <property type="match status" value="1"/>
</dbReference>
<dbReference type="SUPFAM" id="SSF82771">
    <property type="entry name" value="GIY-YIG endonuclease"/>
    <property type="match status" value="1"/>
</dbReference>
<gene>
    <name evidence="2" type="ORF">MNR06_08725</name>
</gene>
<keyword evidence="3" id="KW-1185">Reference proteome</keyword>
<dbReference type="InterPro" id="IPR047296">
    <property type="entry name" value="GIY-YIG_UvrC_Cho"/>
</dbReference>
<dbReference type="PANTHER" id="PTHR30562">
    <property type="entry name" value="UVRC/OXIDOREDUCTASE"/>
    <property type="match status" value="1"/>
</dbReference>
<dbReference type="InterPro" id="IPR036397">
    <property type="entry name" value="RNaseH_sf"/>
</dbReference>
<dbReference type="InterPro" id="IPR050066">
    <property type="entry name" value="UvrABC_protein_C"/>
</dbReference>
<dbReference type="Proteomes" id="UP000830116">
    <property type="component" value="Chromosome"/>
</dbReference>
<sequence>MSLLKHPVLFLDLQTTGAKPESGNILEIAWGVLSSEQVTSYLVEQPDGEEIPRRIQFITGIYQKHMNEAKPFTQVFAELKDFIKEHCLENPVAVIHFAQFEKPFLADAYEKLTEELPFQILCTHEIAKRLLPNLPTRGIKGLAGYFGCPSGELKRAANHVQATQVIWQGLTGLLAEKNILSLSDLNTWLSETPKTARVKYEYPLPKEKRLSLPKEPGVYRMLSRWGEVLYVGKATSLHDRVNSYFRGQKNRDSRKLEMLTQVWDLQVTVVGSPLESALLETDEIKRLNPPYNVSLKVGRRELAFFNEDFTSLSPVADEIHQIGPFSNAMALDSVLRLSQSVKEQSFDENMFYEPIDAELLEAGFDLFCDRHGFSKEDFRSVRSVLAVGLNWYRKLVEEAEEEEIIEEPEEAAADTETEDEEEVEIELTAEDLADKYERHFIRSAATYLRTKKLTQLLNARIKIAEKMELKIQGGQVLAPQSQHVKQRSSWQNLGIDTYDRMTVLYTELNKLRSKNETLEITF</sequence>
<dbReference type="Pfam" id="PF01541">
    <property type="entry name" value="GIY-YIG"/>
    <property type="match status" value="1"/>
</dbReference>
<dbReference type="Gene3D" id="3.30.420.10">
    <property type="entry name" value="Ribonuclease H-like superfamily/Ribonuclease H"/>
    <property type="match status" value="1"/>
</dbReference>
<evidence type="ECO:0000313" key="2">
    <source>
        <dbReference type="EMBL" id="UOE99778.1"/>
    </source>
</evidence>
<dbReference type="CDD" id="cd06127">
    <property type="entry name" value="DEDDh"/>
    <property type="match status" value="1"/>
</dbReference>
<accession>A0ABY4C4M3</accession>
<evidence type="ECO:0000313" key="3">
    <source>
        <dbReference type="Proteomes" id="UP000830116"/>
    </source>
</evidence>
<dbReference type="PANTHER" id="PTHR30562:SF1">
    <property type="entry name" value="UVRABC SYSTEM PROTEIN C"/>
    <property type="match status" value="1"/>
</dbReference>
<dbReference type="InterPro" id="IPR000305">
    <property type="entry name" value="GIY-YIG_endonuc"/>
</dbReference>
<dbReference type="SMART" id="SM00465">
    <property type="entry name" value="GIYc"/>
    <property type="match status" value="1"/>
</dbReference>
<proteinExistence type="predicted"/>
<dbReference type="PROSITE" id="PS50164">
    <property type="entry name" value="GIY_YIG"/>
    <property type="match status" value="1"/>
</dbReference>
<dbReference type="EMBL" id="CP093442">
    <property type="protein sequence ID" value="UOE99778.1"/>
    <property type="molecule type" value="Genomic_DNA"/>
</dbReference>
<dbReference type="InterPro" id="IPR035901">
    <property type="entry name" value="GIY-YIG_endonuc_sf"/>
</dbReference>
<dbReference type="InterPro" id="IPR013520">
    <property type="entry name" value="Ribonucl_H"/>
</dbReference>